<feature type="transmembrane region" description="Helical" evidence="1">
    <location>
        <begin position="58"/>
        <end position="84"/>
    </location>
</feature>
<evidence type="ECO:0000313" key="3">
    <source>
        <dbReference type="Proteomes" id="UP001174936"/>
    </source>
</evidence>
<organism evidence="2 3">
    <name type="scientific">Cercophora newfieldiana</name>
    <dbReference type="NCBI Taxonomy" id="92897"/>
    <lineage>
        <taxon>Eukaryota</taxon>
        <taxon>Fungi</taxon>
        <taxon>Dikarya</taxon>
        <taxon>Ascomycota</taxon>
        <taxon>Pezizomycotina</taxon>
        <taxon>Sordariomycetes</taxon>
        <taxon>Sordariomycetidae</taxon>
        <taxon>Sordariales</taxon>
        <taxon>Lasiosphaeriaceae</taxon>
        <taxon>Cercophora</taxon>
    </lineage>
</organism>
<reference evidence="2" key="1">
    <citation type="submission" date="2023-06" db="EMBL/GenBank/DDBJ databases">
        <title>Genome-scale phylogeny and comparative genomics of the fungal order Sordariales.</title>
        <authorList>
            <consortium name="Lawrence Berkeley National Laboratory"/>
            <person name="Hensen N."/>
            <person name="Bonometti L."/>
            <person name="Westerberg I."/>
            <person name="Brannstrom I.O."/>
            <person name="Guillou S."/>
            <person name="Cros-Aarteil S."/>
            <person name="Calhoun S."/>
            <person name="Haridas S."/>
            <person name="Kuo A."/>
            <person name="Mondo S."/>
            <person name="Pangilinan J."/>
            <person name="Riley R."/>
            <person name="Labutti K."/>
            <person name="Andreopoulos B."/>
            <person name="Lipzen A."/>
            <person name="Chen C."/>
            <person name="Yanf M."/>
            <person name="Daum C."/>
            <person name="Ng V."/>
            <person name="Clum A."/>
            <person name="Steindorff A."/>
            <person name="Ohm R."/>
            <person name="Martin F."/>
            <person name="Silar P."/>
            <person name="Natvig D."/>
            <person name="Lalanne C."/>
            <person name="Gautier V."/>
            <person name="Ament-Velasquez S.L."/>
            <person name="Kruys A."/>
            <person name="Hutchinson M.I."/>
            <person name="Powell A.J."/>
            <person name="Barry K."/>
            <person name="Miller A.N."/>
            <person name="Grigoriev I.V."/>
            <person name="Debuchy R."/>
            <person name="Gladieux P."/>
            <person name="Thoren M.H."/>
            <person name="Johannesson H."/>
        </authorList>
    </citation>
    <scope>NUCLEOTIDE SEQUENCE</scope>
    <source>
        <strain evidence="2">SMH2532-1</strain>
    </source>
</reference>
<accession>A0AA39YNP6</accession>
<proteinExistence type="predicted"/>
<protein>
    <submittedName>
        <fullName evidence="2">Uncharacterized protein</fullName>
    </submittedName>
</protein>
<gene>
    <name evidence="2" type="ORF">B0T16DRAFT_450689</name>
</gene>
<dbReference type="AlphaFoldDB" id="A0AA39YNP6"/>
<name>A0AA39YNP6_9PEZI</name>
<evidence type="ECO:0000256" key="1">
    <source>
        <dbReference type="SAM" id="Phobius"/>
    </source>
</evidence>
<keyword evidence="1" id="KW-1133">Transmembrane helix</keyword>
<evidence type="ECO:0000313" key="2">
    <source>
        <dbReference type="EMBL" id="KAK0654942.1"/>
    </source>
</evidence>
<sequence length="109" mass="12566">MLLITAIIYAFLYYIIPHILATILTINWDAKKVVNACLWLHHALYCPRHGIISHWCRGILFIAWAIVEILVTTLAGEQTVLCYVNLKKKIKKIFSARLRPLPPSPRMMP</sequence>
<keyword evidence="1" id="KW-0472">Membrane</keyword>
<feature type="transmembrane region" description="Helical" evidence="1">
    <location>
        <begin position="6"/>
        <end position="26"/>
    </location>
</feature>
<keyword evidence="3" id="KW-1185">Reference proteome</keyword>
<dbReference type="Proteomes" id="UP001174936">
    <property type="component" value="Unassembled WGS sequence"/>
</dbReference>
<keyword evidence="1" id="KW-0812">Transmembrane</keyword>
<dbReference type="EMBL" id="JAULSV010000001">
    <property type="protein sequence ID" value="KAK0654942.1"/>
    <property type="molecule type" value="Genomic_DNA"/>
</dbReference>
<comment type="caution">
    <text evidence="2">The sequence shown here is derived from an EMBL/GenBank/DDBJ whole genome shotgun (WGS) entry which is preliminary data.</text>
</comment>